<dbReference type="InterPro" id="IPR023631">
    <property type="entry name" value="Amidase_dom"/>
</dbReference>
<comment type="caution">
    <text evidence="3">The sequence shown here is derived from an EMBL/GenBank/DDBJ whole genome shotgun (WGS) entry which is preliminary data.</text>
</comment>
<evidence type="ECO:0000256" key="1">
    <source>
        <dbReference type="ARBA" id="ARBA00009199"/>
    </source>
</evidence>
<sequence>MRNTSTPRVHAFQADALADHDAVGLAQALRRRQVSVQEVTAAAVARIEQVNPMLNAMALRTYERARSWHARADAPGAFAGVPTLLKDTVDLAGHPTQLGSRLFVSAKARKDDPFVRQFLAQGFNVLGKTRLPEFGFNGTTEYQDGSATANPWHTAYSSGGSSGGAAALVAAGAVPIAHGNDGGGSIRIPAAACGLVGLKVTRNRLVNAALSRTLPLNLITEGVLTRSVRDTATFLAEAEKTHHHRGLPRVGLVEGPASRKLRIGLWTTPPSGGALDADTEAAVWRAARLLEAAGHHVEPIQARLSQAHIDSFLLYWGLLSFAVGRFGRVMFRGTDWDLNQYEGLSRALMHTFQRGWYRMPSAAMALLSAQRWNATHLAPFDAVLSPVLTHASPRLGYLNPATDPDTLLPRLIEYVAFTPLQNALGTPAISVPMGMTQEDPRPIGIQLSAQAGQEGTLLSLAYELEAQAAMPHLASTPMGHKLG</sequence>
<accession>A0A4Q9H0F7</accession>
<dbReference type="Proteomes" id="UP000292120">
    <property type="component" value="Unassembled WGS sequence"/>
</dbReference>
<keyword evidence="3" id="KW-0378">Hydrolase</keyword>
<gene>
    <name evidence="3" type="ORF">EYS42_08105</name>
</gene>
<dbReference type="GO" id="GO:0004040">
    <property type="term" value="F:amidase activity"/>
    <property type="evidence" value="ECO:0007669"/>
    <property type="project" value="UniProtKB-EC"/>
</dbReference>
<evidence type="ECO:0000313" key="3">
    <source>
        <dbReference type="EMBL" id="TBO31203.1"/>
    </source>
</evidence>
<dbReference type="AlphaFoldDB" id="A0A4Q9H0F7"/>
<keyword evidence="4" id="KW-1185">Reference proteome</keyword>
<reference evidence="3 4" key="1">
    <citation type="submission" date="2019-02" db="EMBL/GenBank/DDBJ databases">
        <title>Aquabacterium sp. strain KMB7.</title>
        <authorList>
            <person name="Chen W.-M."/>
        </authorList>
    </citation>
    <scope>NUCLEOTIDE SEQUENCE [LARGE SCALE GENOMIC DNA]</scope>
    <source>
        <strain evidence="3 4">KMB7</strain>
    </source>
</reference>
<name>A0A4Q9H0F7_9BURK</name>
<feature type="domain" description="Amidase" evidence="2">
    <location>
        <begin position="38"/>
        <end position="458"/>
    </location>
</feature>
<dbReference type="OrthoDB" id="112488at2"/>
<dbReference type="InterPro" id="IPR036928">
    <property type="entry name" value="AS_sf"/>
</dbReference>
<comment type="similarity">
    <text evidence="1">Belongs to the amidase family.</text>
</comment>
<proteinExistence type="inferred from homology"/>
<organism evidence="3 4">
    <name type="scientific">Aquabacterium lacunae</name>
    <dbReference type="NCBI Taxonomy" id="2528630"/>
    <lineage>
        <taxon>Bacteria</taxon>
        <taxon>Pseudomonadati</taxon>
        <taxon>Pseudomonadota</taxon>
        <taxon>Betaproteobacteria</taxon>
        <taxon>Burkholderiales</taxon>
        <taxon>Aquabacterium</taxon>
    </lineage>
</organism>
<dbReference type="EC" id="3.5.1.4" evidence="3"/>
<dbReference type="PROSITE" id="PS00571">
    <property type="entry name" value="AMIDASES"/>
    <property type="match status" value="1"/>
</dbReference>
<dbReference type="RefSeq" id="WP_130967629.1">
    <property type="nucleotide sequence ID" value="NZ_SIXI01000003.1"/>
</dbReference>
<dbReference type="PANTHER" id="PTHR11895:SF7">
    <property type="entry name" value="GLUTAMYL-TRNA(GLN) AMIDOTRANSFERASE SUBUNIT A, MITOCHONDRIAL"/>
    <property type="match status" value="1"/>
</dbReference>
<dbReference type="EMBL" id="SIXI01000003">
    <property type="protein sequence ID" value="TBO31203.1"/>
    <property type="molecule type" value="Genomic_DNA"/>
</dbReference>
<evidence type="ECO:0000259" key="2">
    <source>
        <dbReference type="Pfam" id="PF01425"/>
    </source>
</evidence>
<dbReference type="NCBIfam" id="NF005899">
    <property type="entry name" value="PRK07869.1"/>
    <property type="match status" value="1"/>
</dbReference>
<dbReference type="Pfam" id="PF01425">
    <property type="entry name" value="Amidase"/>
    <property type="match status" value="1"/>
</dbReference>
<protein>
    <submittedName>
        <fullName evidence="3">Amidase</fullName>
        <ecNumber evidence="3">3.5.1.4</ecNumber>
    </submittedName>
</protein>
<dbReference type="PANTHER" id="PTHR11895">
    <property type="entry name" value="TRANSAMIDASE"/>
    <property type="match status" value="1"/>
</dbReference>
<dbReference type="InterPro" id="IPR000120">
    <property type="entry name" value="Amidase"/>
</dbReference>
<dbReference type="SUPFAM" id="SSF75304">
    <property type="entry name" value="Amidase signature (AS) enzymes"/>
    <property type="match status" value="1"/>
</dbReference>
<evidence type="ECO:0000313" key="4">
    <source>
        <dbReference type="Proteomes" id="UP000292120"/>
    </source>
</evidence>
<dbReference type="Gene3D" id="3.90.1300.10">
    <property type="entry name" value="Amidase signature (AS) domain"/>
    <property type="match status" value="1"/>
</dbReference>
<dbReference type="InterPro" id="IPR020556">
    <property type="entry name" value="Amidase_CS"/>
</dbReference>